<name>A0ABM6SQF9_9ACTN</name>
<accession>A0ABM6SQF9</accession>
<organism evidence="2 3">
    <name type="scientific">Streptomyces dengpaensis</name>
    <dbReference type="NCBI Taxonomy" id="2049881"/>
    <lineage>
        <taxon>Bacteria</taxon>
        <taxon>Bacillati</taxon>
        <taxon>Actinomycetota</taxon>
        <taxon>Actinomycetes</taxon>
        <taxon>Kitasatosporales</taxon>
        <taxon>Streptomycetaceae</taxon>
        <taxon>Streptomyces</taxon>
    </lineage>
</organism>
<keyword evidence="3" id="KW-1185">Reference proteome</keyword>
<feature type="compositionally biased region" description="Basic residues" evidence="1">
    <location>
        <begin position="17"/>
        <end position="27"/>
    </location>
</feature>
<evidence type="ECO:0000313" key="2">
    <source>
        <dbReference type="EMBL" id="AVH56903.1"/>
    </source>
</evidence>
<evidence type="ECO:0000313" key="3">
    <source>
        <dbReference type="Proteomes" id="UP000238413"/>
    </source>
</evidence>
<proteinExistence type="predicted"/>
<gene>
    <name evidence="2" type="ORF">C4B68_15175</name>
</gene>
<evidence type="ECO:0008006" key="4">
    <source>
        <dbReference type="Google" id="ProtNLM"/>
    </source>
</evidence>
<feature type="region of interest" description="Disordered" evidence="1">
    <location>
        <begin position="8"/>
        <end position="54"/>
    </location>
</feature>
<dbReference type="EMBL" id="CP026652">
    <property type="protein sequence ID" value="AVH56903.1"/>
    <property type="molecule type" value="Genomic_DNA"/>
</dbReference>
<dbReference type="Proteomes" id="UP000238413">
    <property type="component" value="Chromosome"/>
</dbReference>
<reference evidence="2 3" key="1">
    <citation type="submission" date="2018-02" db="EMBL/GenBank/DDBJ databases">
        <title>Complete genome sequence of Streptomyces dengpaensis, the producer of angucyclines.</title>
        <authorList>
            <person name="Yumei L."/>
        </authorList>
    </citation>
    <scope>NUCLEOTIDE SEQUENCE [LARGE SCALE GENOMIC DNA]</scope>
    <source>
        <strain evidence="2 3">XZHG99</strain>
    </source>
</reference>
<feature type="compositionally biased region" description="Low complexity" evidence="1">
    <location>
        <begin position="43"/>
        <end position="54"/>
    </location>
</feature>
<dbReference type="Gene3D" id="2.50.20.20">
    <property type="match status" value="1"/>
</dbReference>
<evidence type="ECO:0000256" key="1">
    <source>
        <dbReference type="SAM" id="MobiDB-lite"/>
    </source>
</evidence>
<sequence length="291" mass="30638">MLVAAAVAVSGCSPQGGKRKPGGRHRSSQTTQAQPDPAGTSRPTAKPAPKPKNAAQFVAMARRAMGAEKGWTFALRGSESAVMRGQAPSTATYDATVHRTTAPEALQQTGTITTSKGERKSEAVYVVGGTGYVKEGAEGWKKGPLSDPGIANDIEDPVAELDAFAAYAKSAKVSRTGAAGDGVRLQVTASGWQLSAARDRPALKRALREVEPTLAQLREAGVTATDRQITLKSFTERWDLDAAHGYRLTSHRYVLTLLVPFQGGDITVSQEVRADNRGVFTGSVALPPGVK</sequence>
<protein>
    <recommendedName>
        <fullName evidence="4">Lipoprotein</fullName>
    </recommendedName>
</protein>